<dbReference type="OrthoDB" id="361242at2759"/>
<dbReference type="Proteomes" id="UP000235371">
    <property type="component" value="Unassembled WGS sequence"/>
</dbReference>
<evidence type="ECO:0000256" key="7">
    <source>
        <dbReference type="RuleBase" id="RU365071"/>
    </source>
</evidence>
<reference evidence="11 12" key="1">
    <citation type="submission" date="2016-04" db="EMBL/GenBank/DDBJ databases">
        <title>A degradative enzymes factory behind the ericoid mycorrhizal symbiosis.</title>
        <authorList>
            <consortium name="DOE Joint Genome Institute"/>
            <person name="Martino E."/>
            <person name="Morin E."/>
            <person name="Grelet G."/>
            <person name="Kuo A."/>
            <person name="Kohler A."/>
            <person name="Daghino S."/>
            <person name="Barry K."/>
            <person name="Choi C."/>
            <person name="Cichocki N."/>
            <person name="Clum A."/>
            <person name="Copeland A."/>
            <person name="Hainaut M."/>
            <person name="Haridas S."/>
            <person name="Labutti K."/>
            <person name="Lindquist E."/>
            <person name="Lipzen A."/>
            <person name="Khouja H.-R."/>
            <person name="Murat C."/>
            <person name="Ohm R."/>
            <person name="Olson A."/>
            <person name="Spatafora J."/>
            <person name="Veneault-Fourrey C."/>
            <person name="Henrissat B."/>
            <person name="Grigoriev I."/>
            <person name="Martin F."/>
            <person name="Perotto S."/>
        </authorList>
    </citation>
    <scope>NUCLEOTIDE SEQUENCE [LARGE SCALE GENOMIC DNA]</scope>
    <source>
        <strain evidence="11 12">E</strain>
    </source>
</reference>
<gene>
    <name evidence="11" type="ORF">K444DRAFT_556807</name>
</gene>
<feature type="compositionally biased region" description="Basic and acidic residues" evidence="8">
    <location>
        <begin position="84"/>
        <end position="93"/>
    </location>
</feature>
<organism evidence="11 12">
    <name type="scientific">Hyaloscypha bicolor E</name>
    <dbReference type="NCBI Taxonomy" id="1095630"/>
    <lineage>
        <taxon>Eukaryota</taxon>
        <taxon>Fungi</taxon>
        <taxon>Dikarya</taxon>
        <taxon>Ascomycota</taxon>
        <taxon>Pezizomycotina</taxon>
        <taxon>Leotiomycetes</taxon>
        <taxon>Helotiales</taxon>
        <taxon>Hyaloscyphaceae</taxon>
        <taxon>Hyaloscypha</taxon>
        <taxon>Hyaloscypha bicolor</taxon>
    </lineage>
</organism>
<sequence length="470" mass="52769">MARSTKAESPASFRDDLYEASPPPSRQRRSNATQPSMSPSPAVSVSSDKENRSSRASVDKGKGRTPMGPPSMPTLSEQGRRKRPAESDHPNERTRRRRTVEVNEDDSEADYDPDQDIEVRRRLRKGLRDLSKNLLENRAEFLNPSSTGLKDTILKANELSGKVKQTTDATIDSRLLTTVAEYSYKKTVALISGDTAQGVDVDEFISRCLSFMRQGAGEDGEAPSNTQRRRRRDDDEDDDDDNDGEVVDWAYLGRHASVRNNSRPSVSGFLLGPLSLQKRVRAQVVRKAAFRPNNLQETRPEVLQADDITKSEAGLTTLCTQILTRLKKVQASAINAVEAQTRDDMADKEVDELLDRYGVSKGDGGLAFFKFVINPHSFGQTIENMFYVSFLIRDGKVGISMDDRGLPYLNFPEVSGSKVNGHEKAKHQAVLAIDMDYWEQLIDVFDIKEPMIRHREEEEHSNVSKKGWYV</sequence>
<evidence type="ECO:0000259" key="9">
    <source>
        <dbReference type="Pfam" id="PF08743"/>
    </source>
</evidence>
<dbReference type="InterPro" id="IPR029225">
    <property type="entry name" value="Nse4_Nse3-bd"/>
</dbReference>
<feature type="compositionally biased region" description="Low complexity" evidence="8">
    <location>
        <begin position="35"/>
        <end position="46"/>
    </location>
</feature>
<keyword evidence="5 7" id="KW-0234">DNA repair</keyword>
<comment type="subcellular location">
    <subcellularLocation>
        <location evidence="1 7">Nucleus</location>
    </subcellularLocation>
</comment>
<comment type="function">
    <text evidence="7">Component of the SMC5-SMC6 complex, that promotes sister chromatid alignment after DNA damage and facilitates double-stranded DNA breaks (DSBs) repair via homologous recombination between sister chromatids.</text>
</comment>
<dbReference type="Pfam" id="PF15412">
    <property type="entry name" value="Nse4-Nse3_bdg"/>
    <property type="match status" value="1"/>
</dbReference>
<evidence type="ECO:0000256" key="2">
    <source>
        <dbReference type="ARBA" id="ARBA00008997"/>
    </source>
</evidence>
<dbReference type="RefSeq" id="XP_024740145.1">
    <property type="nucleotide sequence ID" value="XM_024876763.1"/>
</dbReference>
<name>A0A2J6TJQ4_9HELO</name>
<dbReference type="GO" id="GO:0005634">
    <property type="term" value="C:nucleus"/>
    <property type="evidence" value="ECO:0007669"/>
    <property type="project" value="UniProtKB-SubCell"/>
</dbReference>
<feature type="domain" description="Nse4/EID protein Nse3/MAGE-binding" evidence="10">
    <location>
        <begin position="172"/>
        <end position="240"/>
    </location>
</feature>
<protein>
    <recommendedName>
        <fullName evidence="7">Non-structural maintenance of chromosomes element 4</fullName>
    </recommendedName>
</protein>
<keyword evidence="4 7" id="KW-0233">DNA recombination</keyword>
<dbReference type="GO" id="GO:0006310">
    <property type="term" value="P:DNA recombination"/>
    <property type="evidence" value="ECO:0007669"/>
    <property type="project" value="UniProtKB-UniRule"/>
</dbReference>
<feature type="compositionally biased region" description="Acidic residues" evidence="8">
    <location>
        <begin position="102"/>
        <end position="113"/>
    </location>
</feature>
<evidence type="ECO:0000259" key="10">
    <source>
        <dbReference type="Pfam" id="PF15412"/>
    </source>
</evidence>
<feature type="compositionally biased region" description="Basic and acidic residues" evidence="8">
    <location>
        <begin position="47"/>
        <end position="62"/>
    </location>
</feature>
<dbReference type="InterPro" id="IPR014854">
    <property type="entry name" value="Nse4_C"/>
</dbReference>
<keyword evidence="3 7" id="KW-0227">DNA damage</keyword>
<comment type="similarity">
    <text evidence="2 7">Belongs to the NSE4 family.</text>
</comment>
<dbReference type="GeneID" id="36584842"/>
<comment type="subunit">
    <text evidence="7">Component of the SMC5-SMC6 complex.</text>
</comment>
<dbReference type="AlphaFoldDB" id="A0A2J6TJQ4"/>
<evidence type="ECO:0000256" key="6">
    <source>
        <dbReference type="ARBA" id="ARBA00023242"/>
    </source>
</evidence>
<dbReference type="PANTHER" id="PTHR16140:SF0">
    <property type="entry name" value="NON-STRUCTURAL MAINTENANCE OF CHROMOSOMES ELEMENT 4"/>
    <property type="match status" value="1"/>
</dbReference>
<evidence type="ECO:0000313" key="12">
    <source>
        <dbReference type="Proteomes" id="UP000235371"/>
    </source>
</evidence>
<feature type="region of interest" description="Disordered" evidence="8">
    <location>
        <begin position="1"/>
        <end position="113"/>
    </location>
</feature>
<feature type="region of interest" description="Disordered" evidence="8">
    <location>
        <begin position="215"/>
        <end position="244"/>
    </location>
</feature>
<accession>A0A2J6TJQ4</accession>
<dbReference type="InParanoid" id="A0A2J6TJQ4"/>
<evidence type="ECO:0000256" key="3">
    <source>
        <dbReference type="ARBA" id="ARBA00022763"/>
    </source>
</evidence>
<dbReference type="GO" id="GO:0006281">
    <property type="term" value="P:DNA repair"/>
    <property type="evidence" value="ECO:0007669"/>
    <property type="project" value="UniProtKB-UniRule"/>
</dbReference>
<keyword evidence="12" id="KW-1185">Reference proteome</keyword>
<dbReference type="STRING" id="1095630.A0A2J6TJQ4"/>
<keyword evidence="6 7" id="KW-0539">Nucleus</keyword>
<evidence type="ECO:0000313" key="11">
    <source>
        <dbReference type="EMBL" id="PMD63241.1"/>
    </source>
</evidence>
<feature type="domain" description="Non-structural maintenance of chromosome element 4 C-terminal" evidence="9">
    <location>
        <begin position="366"/>
        <end position="452"/>
    </location>
</feature>
<evidence type="ECO:0000256" key="5">
    <source>
        <dbReference type="ARBA" id="ARBA00023204"/>
    </source>
</evidence>
<dbReference type="EMBL" id="KZ613782">
    <property type="protein sequence ID" value="PMD63241.1"/>
    <property type="molecule type" value="Genomic_DNA"/>
</dbReference>
<feature type="compositionally biased region" description="Acidic residues" evidence="8">
    <location>
        <begin position="234"/>
        <end position="244"/>
    </location>
</feature>
<dbReference type="GO" id="GO:0030915">
    <property type="term" value="C:Smc5-Smc6 complex"/>
    <property type="evidence" value="ECO:0007669"/>
    <property type="project" value="UniProtKB-UniRule"/>
</dbReference>
<proteinExistence type="inferred from homology"/>
<dbReference type="PANTHER" id="PTHR16140">
    <property type="entry name" value="NON-STRUCTURAL MAINTENANCE OF CHROMOSOMES ELEMENT 4"/>
    <property type="match status" value="1"/>
</dbReference>
<dbReference type="InterPro" id="IPR027786">
    <property type="entry name" value="Nse4/EID"/>
</dbReference>
<evidence type="ECO:0000256" key="8">
    <source>
        <dbReference type="SAM" id="MobiDB-lite"/>
    </source>
</evidence>
<evidence type="ECO:0000256" key="4">
    <source>
        <dbReference type="ARBA" id="ARBA00023172"/>
    </source>
</evidence>
<dbReference type="Pfam" id="PF08743">
    <property type="entry name" value="Nse4_C"/>
    <property type="match status" value="1"/>
</dbReference>
<evidence type="ECO:0000256" key="1">
    <source>
        <dbReference type="ARBA" id="ARBA00004123"/>
    </source>
</evidence>